<organism evidence="7 8">
    <name type="scientific">Piromyces finnis</name>
    <dbReference type="NCBI Taxonomy" id="1754191"/>
    <lineage>
        <taxon>Eukaryota</taxon>
        <taxon>Fungi</taxon>
        <taxon>Fungi incertae sedis</taxon>
        <taxon>Chytridiomycota</taxon>
        <taxon>Chytridiomycota incertae sedis</taxon>
        <taxon>Neocallimastigomycetes</taxon>
        <taxon>Neocallimastigales</taxon>
        <taxon>Neocallimastigaceae</taxon>
        <taxon>Piromyces</taxon>
    </lineage>
</organism>
<evidence type="ECO:0000313" key="7">
    <source>
        <dbReference type="EMBL" id="ORX41678.1"/>
    </source>
</evidence>
<feature type="region of interest" description="Disordered" evidence="5">
    <location>
        <begin position="745"/>
        <end position="772"/>
    </location>
</feature>
<dbReference type="Proteomes" id="UP000193719">
    <property type="component" value="Unassembled WGS sequence"/>
</dbReference>
<dbReference type="PANTHER" id="PTHR33572">
    <property type="entry name" value="SPORE DEVELOPMENT REGULATOR VOSA"/>
    <property type="match status" value="1"/>
</dbReference>
<protein>
    <recommendedName>
        <fullName evidence="6">Velvet domain-containing protein</fullName>
    </recommendedName>
</protein>
<evidence type="ECO:0000256" key="1">
    <source>
        <dbReference type="ARBA" id="ARBA00004123"/>
    </source>
</evidence>
<dbReference type="OrthoDB" id="5599552at2759"/>
<evidence type="ECO:0000256" key="3">
    <source>
        <dbReference type="ARBA" id="ARBA00023163"/>
    </source>
</evidence>
<dbReference type="Pfam" id="PF11754">
    <property type="entry name" value="Velvet"/>
    <property type="match status" value="2"/>
</dbReference>
<keyword evidence="3" id="KW-0804">Transcription</keyword>
<gene>
    <name evidence="7" type="ORF">BCR36DRAFT_587884</name>
</gene>
<dbReference type="Gene3D" id="2.60.40.3960">
    <property type="entry name" value="Velvet domain"/>
    <property type="match status" value="1"/>
</dbReference>
<dbReference type="AlphaFoldDB" id="A0A1Y1UUP2"/>
<dbReference type="PROSITE" id="PS51821">
    <property type="entry name" value="VELVET"/>
    <property type="match status" value="1"/>
</dbReference>
<dbReference type="GO" id="GO:0005634">
    <property type="term" value="C:nucleus"/>
    <property type="evidence" value="ECO:0007669"/>
    <property type="project" value="UniProtKB-SubCell"/>
</dbReference>
<dbReference type="InterPro" id="IPR038491">
    <property type="entry name" value="Velvet_dom_sf"/>
</dbReference>
<feature type="compositionally biased region" description="Low complexity" evidence="5">
    <location>
        <begin position="751"/>
        <end position="770"/>
    </location>
</feature>
<evidence type="ECO:0000259" key="6">
    <source>
        <dbReference type="PROSITE" id="PS51821"/>
    </source>
</evidence>
<comment type="caution">
    <text evidence="7">The sequence shown here is derived from an EMBL/GenBank/DDBJ whole genome shotgun (WGS) entry which is preliminary data.</text>
</comment>
<keyword evidence="8" id="KW-1185">Reference proteome</keyword>
<evidence type="ECO:0000256" key="5">
    <source>
        <dbReference type="SAM" id="MobiDB-lite"/>
    </source>
</evidence>
<dbReference type="EMBL" id="MCFH01000081">
    <property type="protein sequence ID" value="ORX41678.1"/>
    <property type="molecule type" value="Genomic_DNA"/>
</dbReference>
<dbReference type="PANTHER" id="PTHR33572:SF18">
    <property type="entry name" value="SPORE DEVELOPMENT REGULATOR VOSA"/>
    <property type="match status" value="1"/>
</dbReference>
<feature type="compositionally biased region" description="Low complexity" evidence="5">
    <location>
        <begin position="694"/>
        <end position="708"/>
    </location>
</feature>
<evidence type="ECO:0000256" key="2">
    <source>
        <dbReference type="ARBA" id="ARBA00023015"/>
    </source>
</evidence>
<accession>A0A1Y1UUP2</accession>
<keyword evidence="2" id="KW-0805">Transcription regulation</keyword>
<feature type="region of interest" description="Disordered" evidence="5">
    <location>
        <begin position="785"/>
        <end position="843"/>
    </location>
</feature>
<reference evidence="7 8" key="1">
    <citation type="submission" date="2016-08" db="EMBL/GenBank/DDBJ databases">
        <title>Genomes of anaerobic fungi encode conserved fungal cellulosomes for biomass hydrolysis.</title>
        <authorList>
            <consortium name="DOE Joint Genome Institute"/>
            <person name="Haitjema C.H."/>
            <person name="Gilmore S.P."/>
            <person name="Henske J.K."/>
            <person name="Solomon K.V."/>
            <person name="De Groot R."/>
            <person name="Kuo A."/>
            <person name="Mondo S.J."/>
            <person name="Salamov A.A."/>
            <person name="Labutti K."/>
            <person name="Zhao Z."/>
            <person name="Chiniquy J."/>
            <person name="Barry K."/>
            <person name="Brewer H.M."/>
            <person name="Purvine S.O."/>
            <person name="Wright A.T."/>
            <person name="Boxma B."/>
            <person name="Van Alen T."/>
            <person name="Hackstein J.H."/>
            <person name="Baker S.E."/>
            <person name="Grigoriev I.V."/>
            <person name="O'Malley M.A."/>
        </authorList>
    </citation>
    <scope>NUCLEOTIDE SEQUENCE [LARGE SCALE GENOMIC DNA]</scope>
    <source>
        <strain evidence="8">finn</strain>
    </source>
</reference>
<feature type="region of interest" description="Disordered" evidence="5">
    <location>
        <begin position="694"/>
        <end position="722"/>
    </location>
</feature>
<evidence type="ECO:0000256" key="4">
    <source>
        <dbReference type="ARBA" id="ARBA00023242"/>
    </source>
</evidence>
<sequence>MLNYEPDFHEENDNLNKQKLLKPYYKMPPSIPYPMKNKNYIPSNASMNNNYHLIIRQQPAFARCSNFNDKERRPIDPPPIIQLIFDNEYMDDNNTNKTLLHTPFFFMSANLVRASDSSQNEEENNNPKSLEIIDDNGKLVKTTNGLTVASLTRMKDFDGSYGAFFIFHDMSVCEEGTYRLKFSLYEINGSGKRLLFRKSILSENFKVLSAREFPGMRESSPLVKLFAEQGLKIRIRKDKSIGKHPSKRIFVDLPGYDYYEKKKTTYIYVGKYPRYGFKEPERNNSKNEFYYENENKRVLNHNHENYIEEPNFQNTQDRMHNKYMIKKEGYYDESDYYNREMRGPMNENYRVINENNMIENRDKMNMKNYLNNEEMGLTRYDNNYRIMPPGNRSNMNESDMNKKGNLSYFEKSQFSYYSEGKKKISNQYMNNPPPPYPNDRRDEYKPNSYNNIIPSRPYPNPPMDHYMNNFNDKNVYDDHRSRYGYGYNNEHKDGNEPNMNHPHPPTSNMNRNEFYQRMQGGRNENNEDYERYRYEDDVRHMPNPLYDNKPEGNPPYNYHDNLVNGDYRRKRKFDSFDDNYMINKNSDNKYKHNDQRKTHMEDYDRMMVREKSSNDFGHKTFYSAEKEETKSFIRRYQYFDDQRCNDYPKESERFEECNYYNYKSRSEDIESGHPDNYPIIPNKKPSYNDYIYRNNDNNSYDNGRNGAPLPTPPPPSSMNKSMMRYNSQRENHPAINYRRDYNDMANRHGQYDYNPSDYPNNPNSGSRNGSKYSFYSNYEEKRFNSAKEMSRYEPPNRNGNGNPPNMPKKDIYYPDNESNNYYNRDNKNYYNNENQDIYPPSYIPIKKESNDLITRNDNRGDNTFKPVIGIDDYNYQQKTNNNNSNNKNSNNHNVSLVYNNQGPHNNQPSPPNNNPGPYYNQDKDNYPSYSNINDNDKRNLYNIEKKEELNRTDDNYRSNNINNKIKDIINDNNNLQNNTRINIRNVINE</sequence>
<proteinExistence type="predicted"/>
<dbReference type="InterPro" id="IPR021740">
    <property type="entry name" value="Velvet"/>
</dbReference>
<feature type="region of interest" description="Disordered" evidence="5">
    <location>
        <begin position="876"/>
        <end position="936"/>
    </location>
</feature>
<dbReference type="STRING" id="1754191.A0A1Y1UUP2"/>
<reference evidence="7 8" key="2">
    <citation type="submission" date="2016-08" db="EMBL/GenBank/DDBJ databases">
        <title>Pervasive Adenine N6-methylation of Active Genes in Fungi.</title>
        <authorList>
            <consortium name="DOE Joint Genome Institute"/>
            <person name="Mondo S.J."/>
            <person name="Dannebaum R.O."/>
            <person name="Kuo R.C."/>
            <person name="Labutti K."/>
            <person name="Haridas S."/>
            <person name="Kuo A."/>
            <person name="Salamov A."/>
            <person name="Ahrendt S.R."/>
            <person name="Lipzen A."/>
            <person name="Sullivan W."/>
            <person name="Andreopoulos W.B."/>
            <person name="Clum A."/>
            <person name="Lindquist E."/>
            <person name="Daum C."/>
            <person name="Ramamoorthy G.K."/>
            <person name="Gryganskyi A."/>
            <person name="Culley D."/>
            <person name="Magnuson J.K."/>
            <person name="James T.Y."/>
            <person name="O'Malley M.A."/>
            <person name="Stajich J.E."/>
            <person name="Spatafora J.W."/>
            <person name="Visel A."/>
            <person name="Grigoriev I.V."/>
        </authorList>
    </citation>
    <scope>NUCLEOTIDE SEQUENCE [LARGE SCALE GENOMIC DNA]</scope>
    <source>
        <strain evidence="8">finn</strain>
    </source>
</reference>
<feature type="compositionally biased region" description="Low complexity" evidence="5">
    <location>
        <begin position="816"/>
        <end position="834"/>
    </location>
</feature>
<keyword evidence="4" id="KW-0539">Nucleus</keyword>
<evidence type="ECO:0000313" key="8">
    <source>
        <dbReference type="Proteomes" id="UP000193719"/>
    </source>
</evidence>
<dbReference type="InterPro" id="IPR037525">
    <property type="entry name" value="Velvet_dom"/>
</dbReference>
<feature type="compositionally biased region" description="Low complexity" evidence="5">
    <location>
        <begin position="876"/>
        <end position="907"/>
    </location>
</feature>
<feature type="domain" description="Velvet" evidence="6">
    <location>
        <begin position="46"/>
        <end position="236"/>
    </location>
</feature>
<comment type="subcellular location">
    <subcellularLocation>
        <location evidence="1">Nucleus</location>
    </subcellularLocation>
</comment>
<name>A0A1Y1UUP2_9FUNG</name>